<dbReference type="InterPro" id="IPR049625">
    <property type="entry name" value="Glyco_transf_61_cat"/>
</dbReference>
<dbReference type="GeneID" id="28987174"/>
<dbReference type="STRING" id="879819.A0A0J0XQG2"/>
<keyword evidence="3" id="KW-1185">Reference proteome</keyword>
<protein>
    <recommendedName>
        <fullName evidence="1">Glycosyltransferase 61 catalytic domain-containing protein</fullName>
    </recommendedName>
</protein>
<dbReference type="AlphaFoldDB" id="A0A0J0XQG2"/>
<evidence type="ECO:0000313" key="2">
    <source>
        <dbReference type="EMBL" id="KLT43361.1"/>
    </source>
</evidence>
<dbReference type="Pfam" id="PF04577">
    <property type="entry name" value="Glyco_transf_61"/>
    <property type="match status" value="1"/>
</dbReference>
<gene>
    <name evidence="2" type="ORF">CC85DRAFT_327308</name>
</gene>
<reference evidence="2 3" key="1">
    <citation type="submission" date="2015-03" db="EMBL/GenBank/DDBJ databases">
        <title>Genomics and transcriptomics of the oil-accumulating basidiomycete yeast T. oleaginosus allow insights into substrate utilization and the diverse evolutionary trajectories of mating systems in fungi.</title>
        <authorList>
            <consortium name="DOE Joint Genome Institute"/>
            <person name="Kourist R."/>
            <person name="Kracht O."/>
            <person name="Bracharz F."/>
            <person name="Lipzen A."/>
            <person name="Nolan M."/>
            <person name="Ohm R."/>
            <person name="Grigoriev I."/>
            <person name="Sun S."/>
            <person name="Heitman J."/>
            <person name="Bruck T."/>
            <person name="Nowrousian M."/>
        </authorList>
    </citation>
    <scope>NUCLEOTIDE SEQUENCE [LARGE SCALE GENOMIC DNA]</scope>
    <source>
        <strain evidence="2 3">IBC0246</strain>
    </source>
</reference>
<sequence length="479" mass="54944">MTRRLSRRQFCYVFVVVLVLFLTFETLATPRTLDVRFLRLRETQWTGYAGPARLTTVLAHQPGFTVFENLYWQNDTFYVVTDQPWTVPNVDHIAIKPTDKHDGVPTADKAIKILAIREPGINGFVREDRQLGTSILLEDAVELTSSAEDLPSPLLMNYDDMFVSHYYHWIGETFLGAWRIWSHYRYRAGAVLDDFKVVSFRHMYDLDDTPAHLNYDSQWEDHAGANRFFMEKWFPGIAIESRAIWDARAASNTLYRMPIVVIANRWAGHRGPSAAWKPWGDVLRMPVHPGYLLNLRQRVLRNYRGSVKLRPSRRPRVKYLTRQETNRRLTDAAHDALVAELIRLDDEGLVEFSLLHFVDGDSFEDQVAHMASTDFLIGVHGNGLTHSLWMTPGPCKGVFELQPKPCSLNDFSPLAIAAGVQHYLVTEDTMCTPLECPDRGCGGHPSGPNRDNIVVDPLIITHQIRRIIERHWRNGVEVE</sequence>
<evidence type="ECO:0000313" key="3">
    <source>
        <dbReference type="Proteomes" id="UP000053611"/>
    </source>
</evidence>
<evidence type="ECO:0000259" key="1">
    <source>
        <dbReference type="Pfam" id="PF04577"/>
    </source>
</evidence>
<dbReference type="GO" id="GO:0016757">
    <property type="term" value="F:glycosyltransferase activity"/>
    <property type="evidence" value="ECO:0007669"/>
    <property type="project" value="InterPro"/>
</dbReference>
<name>A0A0J0XQG2_9TREE</name>
<feature type="domain" description="Glycosyltransferase 61 catalytic" evidence="1">
    <location>
        <begin position="284"/>
        <end position="393"/>
    </location>
</feature>
<dbReference type="EMBL" id="KQ087195">
    <property type="protein sequence ID" value="KLT43361.1"/>
    <property type="molecule type" value="Genomic_DNA"/>
</dbReference>
<organism evidence="2 3">
    <name type="scientific">Cutaneotrichosporon oleaginosum</name>
    <dbReference type="NCBI Taxonomy" id="879819"/>
    <lineage>
        <taxon>Eukaryota</taxon>
        <taxon>Fungi</taxon>
        <taxon>Dikarya</taxon>
        <taxon>Basidiomycota</taxon>
        <taxon>Agaricomycotina</taxon>
        <taxon>Tremellomycetes</taxon>
        <taxon>Trichosporonales</taxon>
        <taxon>Trichosporonaceae</taxon>
        <taxon>Cutaneotrichosporon</taxon>
    </lineage>
</organism>
<proteinExistence type="predicted"/>
<dbReference type="RefSeq" id="XP_018279852.1">
    <property type="nucleotide sequence ID" value="XM_018426571.1"/>
</dbReference>
<dbReference type="Proteomes" id="UP000053611">
    <property type="component" value="Unassembled WGS sequence"/>
</dbReference>
<dbReference type="OrthoDB" id="529273at2759"/>
<accession>A0A0J0XQG2</accession>